<accession>A0A5K0U8S0</accession>
<protein>
    <submittedName>
        <fullName evidence="1">Uncharacterized protein</fullName>
    </submittedName>
</protein>
<reference evidence="1 2" key="1">
    <citation type="submission" date="2018-10" db="EMBL/GenBank/DDBJ databases">
        <authorList>
            <consortium name="IHU Genomes"/>
        </authorList>
    </citation>
    <scope>NUCLEOTIDE SEQUENCE [LARGE SCALE GENOMIC DNA]</scope>
    <source>
        <strain evidence="1 2">A1</strain>
    </source>
</reference>
<name>A0A5K0U8S0_9VIRU</name>
<organism evidence="1 2">
    <name type="scientific">Yasminevirus sp. GU-2018</name>
    <dbReference type="NCBI Taxonomy" id="2420051"/>
    <lineage>
        <taxon>Viruses</taxon>
        <taxon>Varidnaviria</taxon>
        <taxon>Bamfordvirae</taxon>
        <taxon>Nucleocytoviricota</taxon>
        <taxon>Megaviricetes</taxon>
        <taxon>Imitervirales</taxon>
        <taxon>Mimiviridae</taxon>
        <taxon>Klosneuvirinae</taxon>
        <taxon>Yasminevirus</taxon>
        <taxon>Yasminevirus saudimassiliense</taxon>
    </lineage>
</organism>
<dbReference type="EMBL" id="UPSH01000001">
    <property type="protein sequence ID" value="VBB18549.1"/>
    <property type="molecule type" value="Genomic_DNA"/>
</dbReference>
<dbReference type="Proteomes" id="UP000594342">
    <property type="component" value="Unassembled WGS sequence"/>
</dbReference>
<gene>
    <name evidence="1" type="ORF">YASMINEVIRUS_1012</name>
</gene>
<evidence type="ECO:0000313" key="1">
    <source>
        <dbReference type="EMBL" id="VBB18549.1"/>
    </source>
</evidence>
<keyword evidence="2" id="KW-1185">Reference proteome</keyword>
<sequence length="119" mass="13653">MNPSKRVKINPGLEPNDKIQTVKTVKTIQSKQSKVSESDLECRDDTSFTCKTFSFAQSIPHPIRYITDEEYEQMVLAEEEYLKKKVAQGFSPLSVTCGVFTSHVHTDCDGRRYVYTYSF</sequence>
<comment type="caution">
    <text evidence="1">The sequence shown here is derived from an EMBL/GenBank/DDBJ whole genome shotgun (WGS) entry which is preliminary data.</text>
</comment>
<proteinExistence type="predicted"/>
<evidence type="ECO:0000313" key="2">
    <source>
        <dbReference type="Proteomes" id="UP000594342"/>
    </source>
</evidence>